<evidence type="ECO:0000259" key="1">
    <source>
        <dbReference type="Pfam" id="PF00931"/>
    </source>
</evidence>
<proteinExistence type="predicted"/>
<dbReference type="Gene3D" id="1.10.8.430">
    <property type="entry name" value="Helical domain of apoptotic protease-activating factors"/>
    <property type="match status" value="1"/>
</dbReference>
<keyword evidence="3" id="KW-1185">Reference proteome</keyword>
<dbReference type="GO" id="GO:0043531">
    <property type="term" value="F:ADP binding"/>
    <property type="evidence" value="ECO:0007669"/>
    <property type="project" value="InterPro"/>
</dbReference>
<dbReference type="PANTHER" id="PTHR36766:SF64">
    <property type="entry name" value="OS12G0206100 PROTEIN"/>
    <property type="match status" value="1"/>
</dbReference>
<dbReference type="InterPro" id="IPR002182">
    <property type="entry name" value="NB-ARC"/>
</dbReference>
<dbReference type="AlphaFoldDB" id="A0A8T0SCH0"/>
<comment type="caution">
    <text evidence="2">The sequence shown here is derived from an EMBL/GenBank/DDBJ whole genome shotgun (WGS) entry which is preliminary data.</text>
</comment>
<feature type="domain" description="NB-ARC" evidence="1">
    <location>
        <begin position="22"/>
        <end position="162"/>
    </location>
</feature>
<evidence type="ECO:0000313" key="3">
    <source>
        <dbReference type="Proteomes" id="UP000823388"/>
    </source>
</evidence>
<organism evidence="2 3">
    <name type="scientific">Panicum virgatum</name>
    <name type="common">Blackwell switchgrass</name>
    <dbReference type="NCBI Taxonomy" id="38727"/>
    <lineage>
        <taxon>Eukaryota</taxon>
        <taxon>Viridiplantae</taxon>
        <taxon>Streptophyta</taxon>
        <taxon>Embryophyta</taxon>
        <taxon>Tracheophyta</taxon>
        <taxon>Spermatophyta</taxon>
        <taxon>Magnoliopsida</taxon>
        <taxon>Liliopsida</taxon>
        <taxon>Poales</taxon>
        <taxon>Poaceae</taxon>
        <taxon>PACMAD clade</taxon>
        <taxon>Panicoideae</taxon>
        <taxon>Panicodae</taxon>
        <taxon>Paniceae</taxon>
        <taxon>Panicinae</taxon>
        <taxon>Panicum</taxon>
        <taxon>Panicum sect. Hiantes</taxon>
    </lineage>
</organism>
<reference evidence="2" key="1">
    <citation type="submission" date="2020-05" db="EMBL/GenBank/DDBJ databases">
        <title>WGS assembly of Panicum virgatum.</title>
        <authorList>
            <person name="Lovell J.T."/>
            <person name="Jenkins J."/>
            <person name="Shu S."/>
            <person name="Juenger T.E."/>
            <person name="Schmutz J."/>
        </authorList>
    </citation>
    <scope>NUCLEOTIDE SEQUENCE</scope>
    <source>
        <strain evidence="2">AP13</strain>
    </source>
</reference>
<sequence length="265" mass="29766">MASYETEVLDFVERETVVPSSLLGISGMRGVGKTTLLRFVRDSYAHGSFFSYVFFLGAGPGCTVKSLQHALSVNLLTTLPDVPAISTCLKGKPFLLLLDDVRERLDLAALGLPTPLGRRQKVIFTTRNHQICADMGCQSIQMECLSEDDAWNLFKDKVGQENNIDAHPHIKHLAKKCFKYLFCSISSSADIAKYFKQMVAECCGLPSALCALGRAMSTKTDVKEWRYAYDMLKRKRSPVSEIQEIDDEGHSHLYHLEEKLQDLFF</sequence>
<accession>A0A8T0SCH0</accession>
<dbReference type="Pfam" id="PF00931">
    <property type="entry name" value="NB-ARC"/>
    <property type="match status" value="1"/>
</dbReference>
<dbReference type="PANTHER" id="PTHR36766">
    <property type="entry name" value="PLANT BROAD-SPECTRUM MILDEW RESISTANCE PROTEIN RPW8"/>
    <property type="match status" value="1"/>
</dbReference>
<protein>
    <recommendedName>
        <fullName evidence="1">NB-ARC domain-containing protein</fullName>
    </recommendedName>
</protein>
<dbReference type="InterPro" id="IPR042197">
    <property type="entry name" value="Apaf_helical"/>
</dbReference>
<dbReference type="EMBL" id="CM029046">
    <property type="protein sequence ID" value="KAG2594346.1"/>
    <property type="molecule type" value="Genomic_DNA"/>
</dbReference>
<dbReference type="Gene3D" id="3.40.50.300">
    <property type="entry name" value="P-loop containing nucleotide triphosphate hydrolases"/>
    <property type="match status" value="1"/>
</dbReference>
<dbReference type="PRINTS" id="PR00364">
    <property type="entry name" value="DISEASERSIST"/>
</dbReference>
<dbReference type="InterPro" id="IPR027417">
    <property type="entry name" value="P-loop_NTPase"/>
</dbReference>
<name>A0A8T0SCH0_PANVG</name>
<dbReference type="SUPFAM" id="SSF52540">
    <property type="entry name" value="P-loop containing nucleoside triphosphate hydrolases"/>
    <property type="match status" value="1"/>
</dbReference>
<dbReference type="Proteomes" id="UP000823388">
    <property type="component" value="Chromosome 5N"/>
</dbReference>
<gene>
    <name evidence="2" type="ORF">PVAP13_5NG640500</name>
</gene>
<evidence type="ECO:0000313" key="2">
    <source>
        <dbReference type="EMBL" id="KAG2594346.1"/>
    </source>
</evidence>